<proteinExistence type="predicted"/>
<dbReference type="InterPro" id="IPR000551">
    <property type="entry name" value="MerR-type_HTH_dom"/>
</dbReference>
<evidence type="ECO:0000259" key="5">
    <source>
        <dbReference type="PROSITE" id="PS50937"/>
    </source>
</evidence>
<name>A0ABT2AP27_9BURK</name>
<dbReference type="PANTHER" id="PTHR30204">
    <property type="entry name" value="REDOX-CYCLING DRUG-SENSING TRANSCRIPTIONAL ACTIVATOR SOXR"/>
    <property type="match status" value="1"/>
</dbReference>
<keyword evidence="3" id="KW-0238">DNA-binding</keyword>
<evidence type="ECO:0000313" key="7">
    <source>
        <dbReference type="Proteomes" id="UP001206572"/>
    </source>
</evidence>
<dbReference type="PANTHER" id="PTHR30204:SF69">
    <property type="entry name" value="MERR-FAMILY TRANSCRIPTIONAL REGULATOR"/>
    <property type="match status" value="1"/>
</dbReference>
<dbReference type="InterPro" id="IPR009061">
    <property type="entry name" value="DNA-bd_dom_put_sf"/>
</dbReference>
<feature type="domain" description="HTH merR-type" evidence="5">
    <location>
        <begin position="21"/>
        <end position="78"/>
    </location>
</feature>
<dbReference type="SMART" id="SM00422">
    <property type="entry name" value="HTH_MERR"/>
    <property type="match status" value="1"/>
</dbReference>
<evidence type="ECO:0000256" key="3">
    <source>
        <dbReference type="ARBA" id="ARBA00023125"/>
    </source>
</evidence>
<dbReference type="InterPro" id="IPR047057">
    <property type="entry name" value="MerR_fam"/>
</dbReference>
<organism evidence="6 7">
    <name type="scientific">Massilia agri</name>
    <dbReference type="NCBI Taxonomy" id="1886785"/>
    <lineage>
        <taxon>Bacteria</taxon>
        <taxon>Pseudomonadati</taxon>
        <taxon>Pseudomonadota</taxon>
        <taxon>Betaproteobacteria</taxon>
        <taxon>Burkholderiales</taxon>
        <taxon>Oxalobacteraceae</taxon>
        <taxon>Telluria group</taxon>
        <taxon>Massilia</taxon>
    </lineage>
</organism>
<keyword evidence="4" id="KW-0804">Transcription</keyword>
<dbReference type="Proteomes" id="UP001206572">
    <property type="component" value="Unassembled WGS sequence"/>
</dbReference>
<keyword evidence="7" id="KW-1185">Reference proteome</keyword>
<comment type="caution">
    <text evidence="6">The sequence shown here is derived from an EMBL/GenBank/DDBJ whole genome shotgun (WGS) entry which is preliminary data.</text>
</comment>
<keyword evidence="2" id="KW-0805">Transcription regulation</keyword>
<dbReference type="EMBL" id="JANUHA010000012">
    <property type="protein sequence ID" value="MCS0597985.1"/>
    <property type="molecule type" value="Genomic_DNA"/>
</dbReference>
<accession>A0ABT2AP27</accession>
<evidence type="ECO:0000313" key="6">
    <source>
        <dbReference type="EMBL" id="MCS0597985.1"/>
    </source>
</evidence>
<evidence type="ECO:0000256" key="4">
    <source>
        <dbReference type="ARBA" id="ARBA00023163"/>
    </source>
</evidence>
<dbReference type="Gene3D" id="1.10.1660.10">
    <property type="match status" value="1"/>
</dbReference>
<protein>
    <submittedName>
        <fullName evidence="6">MerR family transcriptional regulator</fullName>
    </submittedName>
</protein>
<evidence type="ECO:0000256" key="1">
    <source>
        <dbReference type="ARBA" id="ARBA00022491"/>
    </source>
</evidence>
<dbReference type="Pfam" id="PF13411">
    <property type="entry name" value="MerR_1"/>
    <property type="match status" value="1"/>
</dbReference>
<sequence length="329" mass="35418">MNAKKMDGSGEEQGAGSRQVTYRSGVAARLAGLPVETLRVWERRYALSDTQRSAHGQRLYTAEQVRRLGLLKQLVDLGHPIGVLTGLPVERLEEMIAPDPARAREVSGPMRVLVVGDSLARRIAASGRDGRALQVQRHHARLEQVVASGDGVVIDVLLIEASELDEAPLDKVMAVREMVHPAATVVLYRFGGSAAIRALRAEGCLVARVPAEVGELVLLCRSALAGQGMPAPESEGEEVAPRRLDDAALAAITAAGNRLSCECPRHLSEILMMVGSFERYSAQCASRNQEDARLHRELELASGRARVVLEEAMIRLALAEGLPLPGKDG</sequence>
<gene>
    <name evidence="6" type="ORF">NX780_16680</name>
</gene>
<dbReference type="RefSeq" id="WP_258829003.1">
    <property type="nucleotide sequence ID" value="NZ_JANUHA010000012.1"/>
</dbReference>
<reference evidence="6 7" key="1">
    <citation type="submission" date="2022-08" db="EMBL/GenBank/DDBJ databases">
        <title>Reclassification of Massilia species as members of the genera Telluria, Duganella, Pseudoduganella, Mokoshia gen. nov. and Zemynaea gen. nov. using orthogonal and non-orthogonal genome-based approaches.</title>
        <authorList>
            <person name="Bowman J.P."/>
        </authorList>
    </citation>
    <scope>NUCLEOTIDE SEQUENCE [LARGE SCALE GENOMIC DNA]</scope>
    <source>
        <strain evidence="6 7">JCM 31661</strain>
    </source>
</reference>
<dbReference type="SUPFAM" id="SSF46955">
    <property type="entry name" value="Putative DNA-binding domain"/>
    <property type="match status" value="1"/>
</dbReference>
<dbReference type="PROSITE" id="PS50937">
    <property type="entry name" value="HTH_MERR_2"/>
    <property type="match status" value="1"/>
</dbReference>
<evidence type="ECO:0000256" key="2">
    <source>
        <dbReference type="ARBA" id="ARBA00023015"/>
    </source>
</evidence>
<keyword evidence="1" id="KW-0678">Repressor</keyword>